<dbReference type="InterPro" id="IPR050708">
    <property type="entry name" value="T6SS_VgrG/RHS"/>
</dbReference>
<evidence type="ECO:0000313" key="2">
    <source>
        <dbReference type="EMBL" id="RBL93325.1"/>
    </source>
</evidence>
<comment type="caution">
    <text evidence="2">The sequence shown here is derived from an EMBL/GenBank/DDBJ whole genome shotgun (WGS) entry which is preliminary data.</text>
</comment>
<keyword evidence="1" id="KW-0732">Signal</keyword>
<evidence type="ECO:0000256" key="1">
    <source>
        <dbReference type="SAM" id="SignalP"/>
    </source>
</evidence>
<feature type="chain" id="PRO_5016702773" description="RHS repeat-associated core domain-containing protein" evidence="1">
    <location>
        <begin position="29"/>
        <end position="1312"/>
    </location>
</feature>
<dbReference type="NCBIfam" id="TIGR01643">
    <property type="entry name" value="YD_repeat_2x"/>
    <property type="match status" value="1"/>
</dbReference>
<dbReference type="PANTHER" id="PTHR32305">
    <property type="match status" value="1"/>
</dbReference>
<dbReference type="InterPro" id="IPR022385">
    <property type="entry name" value="Rhs_assc_core"/>
</dbReference>
<dbReference type="EMBL" id="QFFJ01000001">
    <property type="protein sequence ID" value="RBL93325.1"/>
    <property type="molecule type" value="Genomic_DNA"/>
</dbReference>
<keyword evidence="3" id="KW-1185">Reference proteome</keyword>
<dbReference type="RefSeq" id="WP_113615922.1">
    <property type="nucleotide sequence ID" value="NZ_QFFJ01000001.1"/>
</dbReference>
<protein>
    <recommendedName>
        <fullName evidence="4">RHS repeat-associated core domain-containing protein</fullName>
    </recommendedName>
</protein>
<dbReference type="Proteomes" id="UP000253410">
    <property type="component" value="Unassembled WGS sequence"/>
</dbReference>
<organism evidence="2 3">
    <name type="scientific">Chitinophaga flava</name>
    <dbReference type="NCBI Taxonomy" id="2259036"/>
    <lineage>
        <taxon>Bacteria</taxon>
        <taxon>Pseudomonadati</taxon>
        <taxon>Bacteroidota</taxon>
        <taxon>Chitinophagia</taxon>
        <taxon>Chitinophagales</taxon>
        <taxon>Chitinophagaceae</taxon>
        <taxon>Chitinophaga</taxon>
    </lineage>
</organism>
<dbReference type="PANTHER" id="PTHR32305:SF15">
    <property type="entry name" value="PROTEIN RHSA-RELATED"/>
    <property type="match status" value="1"/>
</dbReference>
<gene>
    <name evidence="2" type="ORF">DF182_12425</name>
</gene>
<dbReference type="InterPro" id="IPR006530">
    <property type="entry name" value="YD"/>
</dbReference>
<accession>A0A365Y607</accession>
<evidence type="ECO:0000313" key="3">
    <source>
        <dbReference type="Proteomes" id="UP000253410"/>
    </source>
</evidence>
<reference evidence="2 3" key="1">
    <citation type="submission" date="2018-05" db="EMBL/GenBank/DDBJ databases">
        <title>Chitinophaga sp. K3CV102501T nov., isolated from isolated from a monsoon evergreen broad-leaved forest soil.</title>
        <authorList>
            <person name="Lv Y."/>
        </authorList>
    </citation>
    <scope>NUCLEOTIDE SEQUENCE [LARGE SCALE GENOMIC DNA]</scope>
    <source>
        <strain evidence="2 3">GDMCC 1.1325</strain>
    </source>
</reference>
<proteinExistence type="predicted"/>
<sequence length="1312" mass="143215">MTSLISKHIKNRTIPVAACMLMSMAAAAQTVSSGSLITLPTSGSSLTIPAGQVANYKSAIGIEMNPEVTIEQGAEVTFEVGSVTVNGPGNWRLTRAFGLNNAVGAEVRSFYDDRGVMLQYQKRDMVSGNVLASQIIYDYLGRPVLTTLMAPTLKNTLEYQSDFVQNAAGTPYTAANFDLAKMNTPDALGNTNPGTLGWYYSNNNSQEPYVGATGYPYTMTDYYNDGSNEIRKSGGIGEQLKMGSGHEARTFNSRVVNELDHYLAVRNKFFATTQMGELPGALGYPATISYNKNKNGQETVVISDGSGHVLMSAQPGTGLTVNNYYGFDSPNYFFRIFTPTVIDYGGTYQFTVYDMNTEQPVSLSPNGTLPAGYYKMVKGAFTGSNNMGLAPYIRYATSFSKINYSFYNQHGQLVAFIPVEGVNKLLGTGINNYANKSDIPYISTREYNQAGLLSAVTDKESGRIEFTYRKDGNIRFSQNAQQRASGKYSYINYDKVARNIESGEFTPSAGGISFSPTGMSNLESTATDGGLGAGTKSDWTRRTYDVAVATGVAGYTQDDYTLARGISYSENSSGSKTWYNYNDQETVVWMVQYIPGLGYKTIDYTYDEMGNLTKRVFQKNTPAETFAQFFDYDQNLRLKAVYAATSDNAAAKTLQAKYIYYLHGPLKRVELGSNVQGIDFSYTAAGSLKAINNANRDQDPGKDGITGTNAGFAKDAFGMNIDYYNQDYSRNNSNIGNIPVDNGLAPDQFGGNIKSLNWHSRKPASVIAVLGAGIENPSMYAYSYDNQSQLTSATWGTPVFGASPSFTASTAFAEKVPGYDNNGNITSLQRTDGTGNSGDNLIYSYIPNTNQVQSISNNGASYRNYTYDVLGRLTSESVNGGPTRYIKYNIAGRVLGVYGDAAFTQPKVTFTYNEQGQRIAKNDAINNTTTYYVNDGSGNNIATYIQSATGAPALAELPLLAGSRFGLFRKASGIYEYELTDHLGNVRAVIDGNKTIKQYGDYYPFGSIARNGGSSDYRYGYQGQNSEADPETGWQSFSLRMYDSKTGRWLSPDPKRQYASPYLGMGNNPVNGVDKDGGAFWNFWEKANVRQAREFAQRTNSTFDKWKGQDKKTWASAQAWVPELEGQFAVVFAPGSNHYDWLRAVGVPVYTAELMTKSGFQYVRELAVIGDAWARGSGEYYRDGQAPDIMKALLGANPLFGIPNNITGMHISADHTDFMGNKYEKTSDYVWGWIGVASGIGSSTATELIGYGAKGLGYASQAAKLAAVSDKLLKYDITVTIGLGLKDAFYPSIQEYIDRPPATPSPIYQPGN</sequence>
<dbReference type="NCBIfam" id="TIGR03696">
    <property type="entry name" value="Rhs_assc_core"/>
    <property type="match status" value="1"/>
</dbReference>
<dbReference type="Gene3D" id="2.180.10.10">
    <property type="entry name" value="RHS repeat-associated core"/>
    <property type="match status" value="1"/>
</dbReference>
<feature type="signal peptide" evidence="1">
    <location>
        <begin position="1"/>
        <end position="28"/>
    </location>
</feature>
<evidence type="ECO:0008006" key="4">
    <source>
        <dbReference type="Google" id="ProtNLM"/>
    </source>
</evidence>
<name>A0A365Y607_9BACT</name>
<dbReference type="OrthoDB" id="2972467at2"/>